<dbReference type="PANTHER" id="PTHR31001">
    <property type="entry name" value="UNCHARACTERIZED TRANSCRIPTIONAL REGULATORY PROTEIN"/>
    <property type="match status" value="1"/>
</dbReference>
<protein>
    <recommendedName>
        <fullName evidence="3">Xylanolytic transcriptional activator regulatory domain-containing protein</fullName>
    </recommendedName>
</protein>
<comment type="subcellular location">
    <subcellularLocation>
        <location evidence="1">Nucleus</location>
    </subcellularLocation>
</comment>
<sequence length="658" mass="73625">MQTTKESSGSRCERKPSYNATLDQRLEDLSVNSLRQNFEASSEGYLDINGSETNYHGATHWAAILDNIRDIQGVLEPGLDNSEETSPSALMDVPDILLDTTQSLTLTDVCNSLPPRTVVDKLLAAYFNAKYIQLRNDHTQWEVSEGGTFYESFWVNPSSVSFLWISMLFSALHLGSRISQATSPELVDSSGGLPKSVFLLRSGQALVTGGYQKAKPYSVEALLLYAICKYVMKTDVDTDVWMIMGISARLALKMGYHRDPRHLANISPFEGEMRRRIFSIVETFDLLFAFQAGLPAIIHEEECDTESPSNLFDTEFDENCTALPASRPPTDPTPMLYYCFKSRLAKIYGRVIRHVLSLQNPSYEDTLKLDGELREIKAAVPPSLRMRPLGSSFTDQTYEILNRLNIEQLYLKSLCILHRKYLSHDRSNPAFIYSRRTCTNAGLQLLKFQAEIHDACQPGGQLYNDRWILSSLTLHGFLLAAMVTSLDLYESHKQSRSMSPEDMNAQVKKYDALKLSHGIWTSRRGISRDARRAANVLAAMLSKVPRPNIPRNPADTPQVMSTWPPVSMNGADVKSAALISSRYSSWDMSGFNFQGQEFPGNNYAPSDVISADPLNTVFTDFDNIDWGLVDQNLLGGSGEGDIPLNWELLDSEEAPPNT</sequence>
<name>A0ABR4AT97_9LECA</name>
<keyword evidence="5" id="KW-1185">Reference proteome</keyword>
<evidence type="ECO:0000256" key="2">
    <source>
        <dbReference type="ARBA" id="ARBA00023242"/>
    </source>
</evidence>
<comment type="caution">
    <text evidence="4">The sequence shown here is derived from an EMBL/GenBank/DDBJ whole genome shotgun (WGS) entry which is preliminary data.</text>
</comment>
<accession>A0ABR4AT97</accession>
<dbReference type="CDD" id="cd12148">
    <property type="entry name" value="fungal_TF_MHR"/>
    <property type="match status" value="1"/>
</dbReference>
<dbReference type="PANTHER" id="PTHR31001:SF49">
    <property type="entry name" value="ZN(II)2CYS6 TRANSCRIPTION FACTOR (EUROFUNG)"/>
    <property type="match status" value="1"/>
</dbReference>
<reference evidence="4 5" key="1">
    <citation type="submission" date="2024-09" db="EMBL/GenBank/DDBJ databases">
        <title>Rethinking Asexuality: The Enigmatic Case of Functional Sexual Genes in Lepraria (Stereocaulaceae).</title>
        <authorList>
            <person name="Doellman M."/>
            <person name="Sun Y."/>
            <person name="Barcenas-Pena A."/>
            <person name="Lumbsch H.T."/>
            <person name="Grewe F."/>
        </authorList>
    </citation>
    <scope>NUCLEOTIDE SEQUENCE [LARGE SCALE GENOMIC DNA]</scope>
    <source>
        <strain evidence="4 5">Grewe 0041</strain>
    </source>
</reference>
<proteinExistence type="predicted"/>
<evidence type="ECO:0000256" key="1">
    <source>
        <dbReference type="ARBA" id="ARBA00004123"/>
    </source>
</evidence>
<feature type="domain" description="Xylanolytic transcriptional activator regulatory" evidence="3">
    <location>
        <begin position="240"/>
        <end position="314"/>
    </location>
</feature>
<dbReference type="InterPro" id="IPR007219">
    <property type="entry name" value="XnlR_reg_dom"/>
</dbReference>
<evidence type="ECO:0000313" key="5">
    <source>
        <dbReference type="Proteomes" id="UP001590951"/>
    </source>
</evidence>
<evidence type="ECO:0000259" key="3">
    <source>
        <dbReference type="SMART" id="SM00906"/>
    </source>
</evidence>
<dbReference type="InterPro" id="IPR050613">
    <property type="entry name" value="Sec_Metabolite_Reg"/>
</dbReference>
<gene>
    <name evidence="4" type="ORF">ABVK25_011630</name>
</gene>
<dbReference type="EMBL" id="JBHFEH010000108">
    <property type="protein sequence ID" value="KAL2046658.1"/>
    <property type="molecule type" value="Genomic_DNA"/>
</dbReference>
<dbReference type="Proteomes" id="UP001590951">
    <property type="component" value="Unassembled WGS sequence"/>
</dbReference>
<evidence type="ECO:0000313" key="4">
    <source>
        <dbReference type="EMBL" id="KAL2046658.1"/>
    </source>
</evidence>
<dbReference type="Pfam" id="PF04082">
    <property type="entry name" value="Fungal_trans"/>
    <property type="match status" value="1"/>
</dbReference>
<dbReference type="SMART" id="SM00906">
    <property type="entry name" value="Fungal_trans"/>
    <property type="match status" value="1"/>
</dbReference>
<keyword evidence="2" id="KW-0539">Nucleus</keyword>
<organism evidence="4 5">
    <name type="scientific">Lepraria finkii</name>
    <dbReference type="NCBI Taxonomy" id="1340010"/>
    <lineage>
        <taxon>Eukaryota</taxon>
        <taxon>Fungi</taxon>
        <taxon>Dikarya</taxon>
        <taxon>Ascomycota</taxon>
        <taxon>Pezizomycotina</taxon>
        <taxon>Lecanoromycetes</taxon>
        <taxon>OSLEUM clade</taxon>
        <taxon>Lecanoromycetidae</taxon>
        <taxon>Lecanorales</taxon>
        <taxon>Lecanorineae</taxon>
        <taxon>Stereocaulaceae</taxon>
        <taxon>Lepraria</taxon>
    </lineage>
</organism>